<feature type="DNA-binding region" description="H-T-H motif" evidence="5">
    <location>
        <begin position="33"/>
        <end position="52"/>
    </location>
</feature>
<dbReference type="SUPFAM" id="SSF46689">
    <property type="entry name" value="Homeodomain-like"/>
    <property type="match status" value="1"/>
</dbReference>
<dbReference type="InterPro" id="IPR009057">
    <property type="entry name" value="Homeodomain-like_sf"/>
</dbReference>
<reference evidence="7" key="1">
    <citation type="submission" date="2022-08" db="EMBL/GenBank/DDBJ databases">
        <authorList>
            <person name="Deng Y."/>
            <person name="Han X.-F."/>
            <person name="Zhang Y.-Q."/>
        </authorList>
    </citation>
    <scope>NUCLEOTIDE SEQUENCE</scope>
    <source>
        <strain evidence="7">CPCC 203386</strain>
    </source>
</reference>
<dbReference type="RefSeq" id="WP_259541325.1">
    <property type="nucleotide sequence ID" value="NZ_JANLCJ010000010.1"/>
</dbReference>
<dbReference type="InterPro" id="IPR050109">
    <property type="entry name" value="HTH-type_TetR-like_transc_reg"/>
</dbReference>
<dbReference type="PROSITE" id="PS01081">
    <property type="entry name" value="HTH_TETR_1"/>
    <property type="match status" value="1"/>
</dbReference>
<protein>
    <submittedName>
        <fullName evidence="7">TetR/AcrR family transcriptional regulator</fullName>
    </submittedName>
</protein>
<keyword evidence="8" id="KW-1185">Reference proteome</keyword>
<dbReference type="InterPro" id="IPR023772">
    <property type="entry name" value="DNA-bd_HTH_TetR-type_CS"/>
</dbReference>
<evidence type="ECO:0000259" key="6">
    <source>
        <dbReference type="PROSITE" id="PS50977"/>
    </source>
</evidence>
<organism evidence="7 8">
    <name type="scientific">Herbiconiux daphne</name>
    <dbReference type="NCBI Taxonomy" id="2970914"/>
    <lineage>
        <taxon>Bacteria</taxon>
        <taxon>Bacillati</taxon>
        <taxon>Actinomycetota</taxon>
        <taxon>Actinomycetes</taxon>
        <taxon>Micrococcales</taxon>
        <taxon>Microbacteriaceae</taxon>
        <taxon>Herbiconiux</taxon>
    </lineage>
</organism>
<gene>
    <name evidence="7" type="ORF">N1032_19575</name>
</gene>
<dbReference type="Gene3D" id="1.10.357.10">
    <property type="entry name" value="Tetracycline Repressor, domain 2"/>
    <property type="match status" value="1"/>
</dbReference>
<dbReference type="SUPFAM" id="SSF48498">
    <property type="entry name" value="Tetracyclin repressor-like, C-terminal domain"/>
    <property type="match status" value="1"/>
</dbReference>
<sequence length="216" mass="23079">MPKVTDDYRAERRREIAAAAMRCFSRKGFEGTSMADIIAESGLSTGAIYLHFKSKHDLVRQVVLDVLRGRSDDLIGLVALDPMPEPTVVIRRFVNGMGHDLGGPSILVQVWSMAAREPELAGLISELIAELRRLFSAYFERWFAQHGLDGAAAAARADALVPMVVGICQGYVLQAAIVPDFDPELYLAAVALIDFAAVPAPAAAAAPTPPAPAAAP</sequence>
<evidence type="ECO:0000256" key="1">
    <source>
        <dbReference type="ARBA" id="ARBA00022491"/>
    </source>
</evidence>
<keyword evidence="2" id="KW-0805">Transcription regulation</keyword>
<dbReference type="Proteomes" id="UP001165586">
    <property type="component" value="Unassembled WGS sequence"/>
</dbReference>
<evidence type="ECO:0000313" key="8">
    <source>
        <dbReference type="Proteomes" id="UP001165586"/>
    </source>
</evidence>
<dbReference type="PANTHER" id="PTHR30055">
    <property type="entry name" value="HTH-TYPE TRANSCRIPTIONAL REGULATOR RUTR"/>
    <property type="match status" value="1"/>
</dbReference>
<evidence type="ECO:0000256" key="3">
    <source>
        <dbReference type="ARBA" id="ARBA00023125"/>
    </source>
</evidence>
<evidence type="ECO:0000256" key="2">
    <source>
        <dbReference type="ARBA" id="ARBA00023015"/>
    </source>
</evidence>
<accession>A0ABT2H7L3</accession>
<dbReference type="Pfam" id="PF13977">
    <property type="entry name" value="TetR_C_6"/>
    <property type="match status" value="1"/>
</dbReference>
<evidence type="ECO:0000313" key="7">
    <source>
        <dbReference type="EMBL" id="MCS5735945.1"/>
    </source>
</evidence>
<dbReference type="InterPro" id="IPR039538">
    <property type="entry name" value="BetI_C"/>
</dbReference>
<dbReference type="PRINTS" id="PR00455">
    <property type="entry name" value="HTHTETR"/>
</dbReference>
<keyword evidence="1" id="KW-0678">Repressor</keyword>
<dbReference type="EMBL" id="JANLCJ010000010">
    <property type="protein sequence ID" value="MCS5735945.1"/>
    <property type="molecule type" value="Genomic_DNA"/>
</dbReference>
<comment type="caution">
    <text evidence="7">The sequence shown here is derived from an EMBL/GenBank/DDBJ whole genome shotgun (WGS) entry which is preliminary data.</text>
</comment>
<dbReference type="PROSITE" id="PS50977">
    <property type="entry name" value="HTH_TETR_2"/>
    <property type="match status" value="1"/>
</dbReference>
<evidence type="ECO:0000256" key="5">
    <source>
        <dbReference type="PROSITE-ProRule" id="PRU00335"/>
    </source>
</evidence>
<dbReference type="Pfam" id="PF00440">
    <property type="entry name" value="TetR_N"/>
    <property type="match status" value="1"/>
</dbReference>
<evidence type="ECO:0000256" key="4">
    <source>
        <dbReference type="ARBA" id="ARBA00023163"/>
    </source>
</evidence>
<keyword evidence="4" id="KW-0804">Transcription</keyword>
<keyword evidence="3 5" id="KW-0238">DNA-binding</keyword>
<dbReference type="PANTHER" id="PTHR30055:SF234">
    <property type="entry name" value="HTH-TYPE TRANSCRIPTIONAL REGULATOR BETI"/>
    <property type="match status" value="1"/>
</dbReference>
<proteinExistence type="predicted"/>
<feature type="domain" description="HTH tetR-type" evidence="6">
    <location>
        <begin position="10"/>
        <end position="70"/>
    </location>
</feature>
<name>A0ABT2H7L3_9MICO</name>
<dbReference type="InterPro" id="IPR036271">
    <property type="entry name" value="Tet_transcr_reg_TetR-rel_C_sf"/>
</dbReference>
<dbReference type="InterPro" id="IPR001647">
    <property type="entry name" value="HTH_TetR"/>
</dbReference>